<dbReference type="InterPro" id="IPR036388">
    <property type="entry name" value="WH-like_DNA-bd_sf"/>
</dbReference>
<dbReference type="InterPro" id="IPR011990">
    <property type="entry name" value="TPR-like_helical_dom_sf"/>
</dbReference>
<dbReference type="InterPro" id="IPR051677">
    <property type="entry name" value="AfsR-DnrI-RedD_regulator"/>
</dbReference>
<proteinExistence type="inferred from homology"/>
<dbReference type="CDD" id="cd15831">
    <property type="entry name" value="BTAD"/>
    <property type="match status" value="1"/>
</dbReference>
<evidence type="ECO:0000256" key="4">
    <source>
        <dbReference type="ARBA" id="ARBA00023163"/>
    </source>
</evidence>
<dbReference type="EMBL" id="MKQR01000015">
    <property type="protein sequence ID" value="OLR92811.1"/>
    <property type="molecule type" value="Genomic_DNA"/>
</dbReference>
<dbReference type="PANTHER" id="PTHR35807:SF1">
    <property type="entry name" value="TRANSCRIPTIONAL REGULATOR REDD"/>
    <property type="match status" value="1"/>
</dbReference>
<keyword evidence="4" id="KW-0804">Transcription</keyword>
<dbReference type="SUPFAM" id="SSF48452">
    <property type="entry name" value="TPR-like"/>
    <property type="match status" value="1"/>
</dbReference>
<organism evidence="8 9">
    <name type="scientific">Actinokineospora bangkokensis</name>
    <dbReference type="NCBI Taxonomy" id="1193682"/>
    <lineage>
        <taxon>Bacteria</taxon>
        <taxon>Bacillati</taxon>
        <taxon>Actinomycetota</taxon>
        <taxon>Actinomycetes</taxon>
        <taxon>Pseudonocardiales</taxon>
        <taxon>Pseudonocardiaceae</taxon>
        <taxon>Actinokineospora</taxon>
    </lineage>
</organism>
<dbReference type="OrthoDB" id="3817100at2"/>
<dbReference type="Gene3D" id="1.25.40.10">
    <property type="entry name" value="Tetratricopeptide repeat domain"/>
    <property type="match status" value="1"/>
</dbReference>
<evidence type="ECO:0000256" key="5">
    <source>
        <dbReference type="SAM" id="MobiDB-lite"/>
    </source>
</evidence>
<dbReference type="AlphaFoldDB" id="A0A1Q9LLB0"/>
<dbReference type="PANTHER" id="PTHR35807">
    <property type="entry name" value="TRANSCRIPTIONAL REGULATOR REDD-RELATED"/>
    <property type="match status" value="1"/>
</dbReference>
<feature type="region of interest" description="Disordered" evidence="5">
    <location>
        <begin position="242"/>
        <end position="269"/>
    </location>
</feature>
<feature type="compositionally biased region" description="Low complexity" evidence="5">
    <location>
        <begin position="242"/>
        <end position="251"/>
    </location>
</feature>
<comment type="caution">
    <text evidence="8">The sequence shown here is derived from an EMBL/GenBank/DDBJ whole genome shotgun (WGS) entry which is preliminary data.</text>
</comment>
<feature type="domain" description="OmpR/PhoB-type" evidence="6">
    <location>
        <begin position="17"/>
        <end position="89"/>
    </location>
</feature>
<dbReference type="RefSeq" id="WP_075975422.1">
    <property type="nucleotide sequence ID" value="NZ_MKQR01000015.1"/>
</dbReference>
<evidence type="ECO:0000256" key="3">
    <source>
        <dbReference type="ARBA" id="ARBA00023125"/>
    </source>
</evidence>
<dbReference type="SMART" id="SM01043">
    <property type="entry name" value="BTAD"/>
    <property type="match status" value="1"/>
</dbReference>
<evidence type="ECO:0000259" key="6">
    <source>
        <dbReference type="SMART" id="SM00862"/>
    </source>
</evidence>
<evidence type="ECO:0000313" key="9">
    <source>
        <dbReference type="Proteomes" id="UP000186040"/>
    </source>
</evidence>
<reference evidence="8 9" key="1">
    <citation type="submission" date="2016-10" db="EMBL/GenBank/DDBJ databases">
        <title>The Draft Genome Sequence of Actinokineospora bangkokensis 44EHWT reveals the biosynthetic pathway of antifungal compounds Thailandins with unusual extender unit butylmalonyl-CoA.</title>
        <authorList>
            <person name="Greule A."/>
            <person name="Intra B."/>
            <person name="Flemming S."/>
            <person name="Rommel M.G."/>
            <person name="Panbangred W."/>
            <person name="Bechthold A."/>
        </authorList>
    </citation>
    <scope>NUCLEOTIDE SEQUENCE [LARGE SCALE GENOMIC DNA]</scope>
    <source>
        <strain evidence="8 9">44EHW</strain>
    </source>
</reference>
<evidence type="ECO:0000313" key="8">
    <source>
        <dbReference type="EMBL" id="OLR92811.1"/>
    </source>
</evidence>
<dbReference type="Proteomes" id="UP000186040">
    <property type="component" value="Unassembled WGS sequence"/>
</dbReference>
<dbReference type="SUPFAM" id="SSF46894">
    <property type="entry name" value="C-terminal effector domain of the bipartite response regulators"/>
    <property type="match status" value="1"/>
</dbReference>
<feature type="compositionally biased region" description="Basic residues" evidence="5">
    <location>
        <begin position="252"/>
        <end position="269"/>
    </location>
</feature>
<keyword evidence="2" id="KW-0805">Transcription regulation</keyword>
<dbReference type="Pfam" id="PF03704">
    <property type="entry name" value="BTAD"/>
    <property type="match status" value="1"/>
</dbReference>
<dbReference type="GO" id="GO:0003677">
    <property type="term" value="F:DNA binding"/>
    <property type="evidence" value="ECO:0007669"/>
    <property type="project" value="UniProtKB-KW"/>
</dbReference>
<dbReference type="InterPro" id="IPR016032">
    <property type="entry name" value="Sig_transdc_resp-reg_C-effctor"/>
</dbReference>
<dbReference type="Pfam" id="PF00486">
    <property type="entry name" value="Trans_reg_C"/>
    <property type="match status" value="1"/>
</dbReference>
<feature type="domain" description="Bacterial transcriptional activator" evidence="7">
    <location>
        <begin position="95"/>
        <end position="236"/>
    </location>
</feature>
<dbReference type="GO" id="GO:0000160">
    <property type="term" value="P:phosphorelay signal transduction system"/>
    <property type="evidence" value="ECO:0007669"/>
    <property type="project" value="InterPro"/>
</dbReference>
<name>A0A1Q9LLB0_9PSEU</name>
<evidence type="ECO:0008006" key="10">
    <source>
        <dbReference type="Google" id="ProtNLM"/>
    </source>
</evidence>
<protein>
    <recommendedName>
        <fullName evidence="10">OmpR/PhoB-type domain-containing protein</fullName>
    </recommendedName>
</protein>
<keyword evidence="9" id="KW-1185">Reference proteome</keyword>
<dbReference type="STRING" id="1193682.BJP25_19470"/>
<sequence>MAVAVRVLGDLVVMAHGEEIVVTAAKQRGLLRILALHRGGALATDELVALLWDGNPPKSARTTLRGYVRRLRAAVAEPIVESVAAGYRIAASASVDLTEFHAKVAAARHCTHPRRELELLREAVVLWRGDPLQGLTGDWAETFSSELEQDRLHAVERLLRLELQVGDPGVIADTARKVLRHHPFREQLWHTLLSALHATNRTAEALAAYAEFRITLAHNLGIDPSPALRRLHQHLLDNTLVTPAARSGPPTRRSRPPRTPARPRRRPRC</sequence>
<dbReference type="Gene3D" id="1.10.10.10">
    <property type="entry name" value="Winged helix-like DNA-binding domain superfamily/Winged helix DNA-binding domain"/>
    <property type="match status" value="1"/>
</dbReference>
<dbReference type="InterPro" id="IPR001867">
    <property type="entry name" value="OmpR/PhoB-type_DNA-bd"/>
</dbReference>
<dbReference type="InterPro" id="IPR005158">
    <property type="entry name" value="BTAD"/>
</dbReference>
<dbReference type="SMART" id="SM00862">
    <property type="entry name" value="Trans_reg_C"/>
    <property type="match status" value="1"/>
</dbReference>
<gene>
    <name evidence="8" type="ORF">BJP25_19470</name>
</gene>
<evidence type="ECO:0000259" key="7">
    <source>
        <dbReference type="SMART" id="SM01043"/>
    </source>
</evidence>
<dbReference type="GO" id="GO:0006355">
    <property type="term" value="P:regulation of DNA-templated transcription"/>
    <property type="evidence" value="ECO:0007669"/>
    <property type="project" value="InterPro"/>
</dbReference>
<keyword evidence="3" id="KW-0238">DNA-binding</keyword>
<comment type="similarity">
    <text evidence="1">Belongs to the AfsR/DnrI/RedD regulatory family.</text>
</comment>
<evidence type="ECO:0000256" key="1">
    <source>
        <dbReference type="ARBA" id="ARBA00005820"/>
    </source>
</evidence>
<accession>A0A1Q9LLB0</accession>
<evidence type="ECO:0000256" key="2">
    <source>
        <dbReference type="ARBA" id="ARBA00023015"/>
    </source>
</evidence>